<feature type="domain" description="Epoxide hydrolase N-terminal" evidence="8">
    <location>
        <begin position="50"/>
        <end position="159"/>
    </location>
</feature>
<dbReference type="PIRSF" id="PIRSF001112">
    <property type="entry name" value="Epoxide_hydrolase"/>
    <property type="match status" value="1"/>
</dbReference>
<evidence type="ECO:0000256" key="4">
    <source>
        <dbReference type="ARBA" id="ARBA00022797"/>
    </source>
</evidence>
<protein>
    <recommendedName>
        <fullName evidence="6">Epoxide hydrolase</fullName>
        <ecNumber evidence="6">3.3.2.9</ecNumber>
    </recommendedName>
</protein>
<evidence type="ECO:0000313" key="9">
    <source>
        <dbReference type="EMBL" id="AKF11870.1"/>
    </source>
</evidence>
<keyword evidence="5 6" id="KW-0378">Hydrolase</keyword>
<name>A0A0F6WAV4_LEPDE</name>
<evidence type="ECO:0000256" key="3">
    <source>
        <dbReference type="ARBA" id="ARBA00010088"/>
    </source>
</evidence>
<comment type="similarity">
    <text evidence="3 6">Belongs to the peptidase S33 family.</text>
</comment>
<evidence type="ECO:0000259" key="8">
    <source>
        <dbReference type="Pfam" id="PF06441"/>
    </source>
</evidence>
<dbReference type="Gene3D" id="3.40.50.1820">
    <property type="entry name" value="alpha/beta hydrolase"/>
    <property type="match status" value="1"/>
</dbReference>
<feature type="active site" description="Proton acceptor" evidence="7">
    <location>
        <position position="429"/>
    </location>
</feature>
<feature type="active site" description="Proton donor" evidence="7">
    <location>
        <position position="374"/>
    </location>
</feature>
<keyword evidence="4 6" id="KW-0058">Aromatic hydrocarbons catabolism</keyword>
<comment type="function">
    <text evidence="6">Catalyzes juvenile hormone hydrolysis.</text>
</comment>
<dbReference type="InterPro" id="IPR029058">
    <property type="entry name" value="AB_hydrolase_fold"/>
</dbReference>
<dbReference type="PANTHER" id="PTHR21661:SF35">
    <property type="entry name" value="EPOXIDE HYDROLASE"/>
    <property type="match status" value="1"/>
</dbReference>
<evidence type="ECO:0000256" key="6">
    <source>
        <dbReference type="PIRNR" id="PIRNR001112"/>
    </source>
</evidence>
<comment type="catalytic activity">
    <reaction evidence="6">
        <text>cis-stilbene oxide + H2O = (1R,2R)-hydrobenzoin</text>
        <dbReference type="Rhea" id="RHEA:23900"/>
        <dbReference type="ChEBI" id="CHEBI:15377"/>
        <dbReference type="ChEBI" id="CHEBI:50004"/>
        <dbReference type="ChEBI" id="CHEBI:50014"/>
        <dbReference type="EC" id="3.3.2.9"/>
    </reaction>
</comment>
<dbReference type="GO" id="GO:0033961">
    <property type="term" value="F:cis-stilbene-oxide hydrolase activity"/>
    <property type="evidence" value="ECO:0007669"/>
    <property type="project" value="UniProtKB-UniRule"/>
</dbReference>
<dbReference type="GO" id="GO:0005789">
    <property type="term" value="C:endoplasmic reticulum membrane"/>
    <property type="evidence" value="ECO:0007669"/>
    <property type="project" value="UniProtKB-SubCell"/>
</dbReference>
<dbReference type="InterPro" id="IPR010497">
    <property type="entry name" value="Epoxide_hydro_N"/>
</dbReference>
<sequence>MAKKLPILLGIVVIFLGYKIKSFLDPPPLPPSLEEIWWGPGNIGSVKPTIQPFTINVSDKVLKDLQWRLENHRSLTPPLEGIQQQYGMNTKLLKNVVDFWKSKYNWREREKYLNKFPQFLINIQGLDLHYIHVKPKLQDGVKIIPLLLLHGWPGSLREFYDILPILTRPQNDKKIAFEVIAPHIPGYGFSKGAVKPGLGAAQIALVFKNMMKELGFKKFYVQGGDFGSIILQHMSVLYPDSVMGFHSNMCHVFTPLSTLKNFFSQYYPSFSWWYIRPEHYKRVHPTMEYFFKRLRETGYLHLQATKPDTLGVAINESPLGLAAYILEKFTSGTNPNWQLREDGGLTEFFTYTDLLDNIMIYWITESATTSFRLYSESFNRDHMGLGITRQPVPVPTACARFKYDFFTADGMLTETYPNIVQLSDYDGGHFAAWQLPQVLAKDIFDAVEIMESNYKNAR</sequence>
<comment type="catalytic activity">
    <reaction evidence="1 6">
        <text>1-(4-methoxyphenyl)-N-methyl-N-[(3-methyloxetan-3-yl)methyl]methanamine + H2O = 2-{[(4-methoxybenzyl)(methyl)amino]methyl}-2-methylpropane-1,3-diol</text>
        <dbReference type="Rhea" id="RHEA:55764"/>
        <dbReference type="ChEBI" id="CHEBI:15377"/>
        <dbReference type="ChEBI" id="CHEBI:139161"/>
        <dbReference type="ChEBI" id="CHEBI:139164"/>
        <dbReference type="EC" id="3.3.2.9"/>
    </reaction>
</comment>
<organism evidence="9">
    <name type="scientific">Leptinotarsa decemlineata</name>
    <name type="common">Colorado potato beetle</name>
    <name type="synonym">Doryphora decemlineata</name>
    <dbReference type="NCBI Taxonomy" id="7539"/>
    <lineage>
        <taxon>Eukaryota</taxon>
        <taxon>Metazoa</taxon>
        <taxon>Ecdysozoa</taxon>
        <taxon>Arthropoda</taxon>
        <taxon>Hexapoda</taxon>
        <taxon>Insecta</taxon>
        <taxon>Pterygota</taxon>
        <taxon>Neoptera</taxon>
        <taxon>Endopterygota</taxon>
        <taxon>Coleoptera</taxon>
        <taxon>Polyphaga</taxon>
        <taxon>Cucujiformia</taxon>
        <taxon>Chrysomeloidea</taxon>
        <taxon>Chrysomelidae</taxon>
        <taxon>Chrysomelinae</taxon>
        <taxon>Doryphorini</taxon>
        <taxon>Leptinotarsa</taxon>
    </lineage>
</organism>
<reference evidence="9" key="1">
    <citation type="submission" date="2014-12" db="EMBL/GenBank/DDBJ databases">
        <authorList>
            <person name="Lv F."/>
        </authorList>
    </citation>
    <scope>NUCLEOTIDE SEQUENCE</scope>
</reference>
<dbReference type="EC" id="3.3.2.9" evidence="6"/>
<keyword evidence="6" id="KW-0256">Endoplasmic reticulum</keyword>
<accession>A0A0F6WAV4</accession>
<evidence type="ECO:0000256" key="5">
    <source>
        <dbReference type="ARBA" id="ARBA00022801"/>
    </source>
</evidence>
<evidence type="ECO:0000256" key="2">
    <source>
        <dbReference type="ARBA" id="ARBA00004111"/>
    </source>
</evidence>
<dbReference type="InterPro" id="IPR000639">
    <property type="entry name" value="Epox_hydrolase-like"/>
</dbReference>
<dbReference type="SUPFAM" id="SSF53474">
    <property type="entry name" value="alpha/beta-Hydrolases"/>
    <property type="match status" value="1"/>
</dbReference>
<dbReference type="GO" id="GO:0097176">
    <property type="term" value="P:epoxide metabolic process"/>
    <property type="evidence" value="ECO:0007669"/>
    <property type="project" value="TreeGrafter"/>
</dbReference>
<keyword evidence="6" id="KW-0472">Membrane</keyword>
<evidence type="ECO:0000256" key="1">
    <source>
        <dbReference type="ARBA" id="ARBA00000221"/>
    </source>
</evidence>
<dbReference type="OrthoDB" id="7130006at2759"/>
<proteinExistence type="evidence at transcript level"/>
<dbReference type="AlphaFoldDB" id="A0A0F6WAV4"/>
<feature type="active site" description="Nucleophile" evidence="7">
    <location>
        <position position="225"/>
    </location>
</feature>
<dbReference type="InterPro" id="IPR016292">
    <property type="entry name" value="Epoxide_hydrolase"/>
</dbReference>
<dbReference type="EMBL" id="KP271045">
    <property type="protein sequence ID" value="AKF11870.1"/>
    <property type="molecule type" value="mRNA"/>
</dbReference>
<dbReference type="PANTHER" id="PTHR21661">
    <property type="entry name" value="EPOXIDE HYDROLASE 1-RELATED"/>
    <property type="match status" value="1"/>
</dbReference>
<comment type="subcellular location">
    <subcellularLocation>
        <location evidence="6">Endoplasmic reticulum membrane</location>
    </subcellularLocation>
    <subcellularLocation>
        <location evidence="2">Microsome membrane</location>
        <topology evidence="2">Single-pass membrane protein</topology>
    </subcellularLocation>
</comment>
<evidence type="ECO:0000256" key="7">
    <source>
        <dbReference type="PIRSR" id="PIRSR001112-1"/>
    </source>
</evidence>
<dbReference type="PRINTS" id="PR00412">
    <property type="entry name" value="EPOXHYDRLASE"/>
</dbReference>
<dbReference type="Pfam" id="PF06441">
    <property type="entry name" value="EHN"/>
    <property type="match status" value="1"/>
</dbReference>